<comment type="caution">
    <text evidence="2">The sequence shown here is derived from an EMBL/GenBank/DDBJ whole genome shotgun (WGS) entry which is preliminary data.</text>
</comment>
<dbReference type="GO" id="GO:0006304">
    <property type="term" value="P:DNA modification"/>
    <property type="evidence" value="ECO:0007669"/>
    <property type="project" value="InterPro"/>
</dbReference>
<evidence type="ECO:0000313" key="2">
    <source>
        <dbReference type="EMBL" id="GAH48976.1"/>
    </source>
</evidence>
<reference evidence="2" key="1">
    <citation type="journal article" date="2014" name="Front. Microbiol.">
        <title>High frequency of phylogenetically diverse reductive dehalogenase-homologous genes in deep subseafloor sedimentary metagenomes.</title>
        <authorList>
            <person name="Kawai M."/>
            <person name="Futagami T."/>
            <person name="Toyoda A."/>
            <person name="Takaki Y."/>
            <person name="Nishi S."/>
            <person name="Hori S."/>
            <person name="Arai W."/>
            <person name="Tsubouchi T."/>
            <person name="Morono Y."/>
            <person name="Uchiyama I."/>
            <person name="Ito T."/>
            <person name="Fujiyama A."/>
            <person name="Inagaki F."/>
            <person name="Takami H."/>
        </authorList>
    </citation>
    <scope>NUCLEOTIDE SEQUENCE</scope>
    <source>
        <strain evidence="2">Expedition CK06-06</strain>
    </source>
</reference>
<name>X1FTL5_9ZZZZ</name>
<protein>
    <recommendedName>
        <fullName evidence="1">EcoEI R protein C-terminal domain-containing protein</fullName>
    </recommendedName>
</protein>
<organism evidence="2">
    <name type="scientific">marine sediment metagenome</name>
    <dbReference type="NCBI Taxonomy" id="412755"/>
    <lineage>
        <taxon>unclassified sequences</taxon>
        <taxon>metagenomes</taxon>
        <taxon>ecological metagenomes</taxon>
    </lineage>
</organism>
<dbReference type="GO" id="GO:0003824">
    <property type="term" value="F:catalytic activity"/>
    <property type="evidence" value="ECO:0007669"/>
    <property type="project" value="InterPro"/>
</dbReference>
<accession>X1FTL5</accession>
<proteinExistence type="predicted"/>
<feature type="non-terminal residue" evidence="2">
    <location>
        <position position="1"/>
    </location>
</feature>
<sequence>GNIYTDEQLEWLTIIKDHIATSLEITMDDFDNVPFYERGGATKAYNVFGDRFNDILDELNKVLAA</sequence>
<gene>
    <name evidence="2" type="ORF">S03H2_35526</name>
</gene>
<dbReference type="GO" id="GO:0003677">
    <property type="term" value="F:DNA binding"/>
    <property type="evidence" value="ECO:0007669"/>
    <property type="project" value="InterPro"/>
</dbReference>
<feature type="domain" description="EcoEI R protein C-terminal" evidence="1">
    <location>
        <begin position="4"/>
        <end position="63"/>
    </location>
</feature>
<dbReference type="AlphaFoldDB" id="X1FTL5"/>
<dbReference type="EMBL" id="BARU01021739">
    <property type="protein sequence ID" value="GAH48976.1"/>
    <property type="molecule type" value="Genomic_DNA"/>
</dbReference>
<evidence type="ECO:0000259" key="1">
    <source>
        <dbReference type="Pfam" id="PF08463"/>
    </source>
</evidence>
<dbReference type="InterPro" id="IPR013670">
    <property type="entry name" value="EcoEI_R_C_dom"/>
</dbReference>
<dbReference type="Pfam" id="PF08463">
    <property type="entry name" value="EcoEI_R_C"/>
    <property type="match status" value="1"/>
</dbReference>